<accession>A0ABY9JS72</accession>
<protein>
    <submittedName>
        <fullName evidence="3">DUF4440 domain-containing protein</fullName>
    </submittedName>
</protein>
<evidence type="ECO:0000256" key="1">
    <source>
        <dbReference type="SAM" id="Coils"/>
    </source>
</evidence>
<dbReference type="Proteomes" id="UP001197974">
    <property type="component" value="Chromosome"/>
</dbReference>
<dbReference type="EMBL" id="CP129013">
    <property type="protein sequence ID" value="WLR42192.1"/>
    <property type="molecule type" value="Genomic_DNA"/>
</dbReference>
<sequence>MEKIKELEIHLQELEEKLLRTEIRSSQIELKKLLADDFFEIGSSGRILYKGEEIGVEGIGEVKMTMSDFEIHPLSSDIILATYVICNEIKKEYTLRSSIWKRFNEGWKMVFHQGTKTNDQNVFK</sequence>
<evidence type="ECO:0000313" key="3">
    <source>
        <dbReference type="EMBL" id="WLR42192.1"/>
    </source>
</evidence>
<dbReference type="InterPro" id="IPR032710">
    <property type="entry name" value="NTF2-like_dom_sf"/>
</dbReference>
<dbReference type="SUPFAM" id="SSF54427">
    <property type="entry name" value="NTF2-like"/>
    <property type="match status" value="1"/>
</dbReference>
<feature type="coiled-coil region" evidence="1">
    <location>
        <begin position="4"/>
        <end position="31"/>
    </location>
</feature>
<reference evidence="3 4" key="1">
    <citation type="submission" date="2023-06" db="EMBL/GenBank/DDBJ databases">
        <title>Five Gram-positive bacteria isolated from mangrove sediments in Shenzhen, Guangdong, China.</title>
        <authorList>
            <person name="Yu S."/>
            <person name="Zheng W."/>
            <person name="Huang Y."/>
        </authorList>
    </citation>
    <scope>NUCLEOTIDE SEQUENCE [LARGE SCALE GENOMIC DNA]</scope>
    <source>
        <strain evidence="3 4">SaN35-3</strain>
    </source>
</reference>
<name>A0ABY9JS72_9BACI</name>
<evidence type="ECO:0000313" key="4">
    <source>
        <dbReference type="Proteomes" id="UP001197974"/>
    </source>
</evidence>
<feature type="domain" description="DUF4440" evidence="2">
    <location>
        <begin position="11"/>
        <end position="109"/>
    </location>
</feature>
<dbReference type="InterPro" id="IPR027843">
    <property type="entry name" value="DUF4440"/>
</dbReference>
<proteinExistence type="predicted"/>
<dbReference type="Gene3D" id="3.10.450.50">
    <property type="match status" value="1"/>
</dbReference>
<organism evidence="3 4">
    <name type="scientific">Bacillus carboniphilus</name>
    <dbReference type="NCBI Taxonomy" id="86663"/>
    <lineage>
        <taxon>Bacteria</taxon>
        <taxon>Bacillati</taxon>
        <taxon>Bacillota</taxon>
        <taxon>Bacilli</taxon>
        <taxon>Bacillales</taxon>
        <taxon>Bacillaceae</taxon>
        <taxon>Bacillus</taxon>
    </lineage>
</organism>
<keyword evidence="1" id="KW-0175">Coiled coil</keyword>
<gene>
    <name evidence="3" type="ORF">LC087_15830</name>
</gene>
<dbReference type="RefSeq" id="WP_226542757.1">
    <property type="nucleotide sequence ID" value="NZ_CP129013.1"/>
</dbReference>
<dbReference type="Pfam" id="PF14534">
    <property type="entry name" value="DUF4440"/>
    <property type="match status" value="1"/>
</dbReference>
<evidence type="ECO:0000259" key="2">
    <source>
        <dbReference type="Pfam" id="PF14534"/>
    </source>
</evidence>
<keyword evidence="4" id="KW-1185">Reference proteome</keyword>